<feature type="domain" description="C2H2-type" evidence="15">
    <location>
        <begin position="287"/>
        <end position="314"/>
    </location>
</feature>
<dbReference type="InterPro" id="IPR051497">
    <property type="entry name" value="Dev/Hematopoietic_TF"/>
</dbReference>
<dbReference type="PANTHER" id="PTHR45993:SF6">
    <property type="entry name" value="C2H2-TYPE DOMAIN-CONTAINING PROTEIN"/>
    <property type="match status" value="1"/>
</dbReference>
<dbReference type="GO" id="GO:0005634">
    <property type="term" value="C:nucleus"/>
    <property type="evidence" value="ECO:0007669"/>
    <property type="project" value="UniProtKB-SubCell"/>
</dbReference>
<dbReference type="InterPro" id="IPR056438">
    <property type="entry name" value="Znf-C2H2_CTCF"/>
</dbReference>
<feature type="domain" description="C2H2-type" evidence="15">
    <location>
        <begin position="343"/>
        <end position="370"/>
    </location>
</feature>
<keyword evidence="11" id="KW-0804">Transcription</keyword>
<feature type="compositionally biased region" description="Low complexity" evidence="14">
    <location>
        <begin position="251"/>
        <end position="270"/>
    </location>
</feature>
<dbReference type="Pfam" id="PF00096">
    <property type="entry name" value="zf-C2H2"/>
    <property type="match status" value="2"/>
</dbReference>
<evidence type="ECO:0000259" key="15">
    <source>
        <dbReference type="PROSITE" id="PS50157"/>
    </source>
</evidence>
<dbReference type="FunFam" id="3.30.160.60:FF:000446">
    <property type="entry name" value="Zinc finger protein"/>
    <property type="match status" value="1"/>
</dbReference>
<comment type="caution">
    <text evidence="16">The sequence shown here is derived from an EMBL/GenBank/DDBJ whole genome shotgun (WGS) entry which is preliminary data.</text>
</comment>
<dbReference type="GO" id="GO:0008270">
    <property type="term" value="F:zinc ion binding"/>
    <property type="evidence" value="ECO:0007669"/>
    <property type="project" value="UniProtKB-KW"/>
</dbReference>
<evidence type="ECO:0000256" key="8">
    <source>
        <dbReference type="ARBA" id="ARBA00022843"/>
    </source>
</evidence>
<dbReference type="SUPFAM" id="SSF57667">
    <property type="entry name" value="beta-beta-alpha zinc fingers"/>
    <property type="match status" value="2"/>
</dbReference>
<dbReference type="EMBL" id="CAJFCJ010000009">
    <property type="protein sequence ID" value="CAD5118576.1"/>
    <property type="molecule type" value="Genomic_DNA"/>
</dbReference>
<dbReference type="GO" id="GO:0006357">
    <property type="term" value="P:regulation of transcription by RNA polymerase II"/>
    <property type="evidence" value="ECO:0007669"/>
    <property type="project" value="TreeGrafter"/>
</dbReference>
<comment type="similarity">
    <text evidence="2">Belongs to the krueppel C2H2-type zinc-finger protein family.</text>
</comment>
<dbReference type="FunFam" id="3.30.160.60:FF:002127">
    <property type="entry name" value="Uncharacterized protein"/>
    <property type="match status" value="1"/>
</dbReference>
<evidence type="ECO:0000256" key="7">
    <source>
        <dbReference type="ARBA" id="ARBA00022833"/>
    </source>
</evidence>
<gene>
    <name evidence="16" type="ORF">DGYR_LOCUS6932</name>
</gene>
<keyword evidence="5" id="KW-0677">Repeat</keyword>
<evidence type="ECO:0000256" key="9">
    <source>
        <dbReference type="ARBA" id="ARBA00023015"/>
    </source>
</evidence>
<dbReference type="GO" id="GO:0003700">
    <property type="term" value="F:DNA-binding transcription factor activity"/>
    <property type="evidence" value="ECO:0007669"/>
    <property type="project" value="TreeGrafter"/>
</dbReference>
<evidence type="ECO:0000256" key="12">
    <source>
        <dbReference type="ARBA" id="ARBA00023242"/>
    </source>
</evidence>
<feature type="region of interest" description="Disordered" evidence="14">
    <location>
        <begin position="231"/>
        <end position="277"/>
    </location>
</feature>
<keyword evidence="9" id="KW-0805">Transcription regulation</keyword>
<feature type="region of interest" description="Disordered" evidence="14">
    <location>
        <begin position="363"/>
        <end position="388"/>
    </location>
</feature>
<keyword evidence="12" id="KW-0539">Nucleus</keyword>
<name>A0A7I8VQI1_9ANNE</name>
<dbReference type="PROSITE" id="PS50157">
    <property type="entry name" value="ZINC_FINGER_C2H2_2"/>
    <property type="match status" value="3"/>
</dbReference>
<evidence type="ECO:0000313" key="16">
    <source>
        <dbReference type="EMBL" id="CAD5118576.1"/>
    </source>
</evidence>
<protein>
    <submittedName>
        <fullName evidence="16">DgyrCDS7264</fullName>
    </submittedName>
</protein>
<evidence type="ECO:0000256" key="2">
    <source>
        <dbReference type="ARBA" id="ARBA00006991"/>
    </source>
</evidence>
<evidence type="ECO:0000256" key="5">
    <source>
        <dbReference type="ARBA" id="ARBA00022737"/>
    </source>
</evidence>
<evidence type="ECO:0000256" key="6">
    <source>
        <dbReference type="ARBA" id="ARBA00022771"/>
    </source>
</evidence>
<feature type="domain" description="C2H2-type" evidence="15">
    <location>
        <begin position="315"/>
        <end position="342"/>
    </location>
</feature>
<keyword evidence="7" id="KW-0862">Zinc</keyword>
<keyword evidence="17" id="KW-1185">Reference proteome</keyword>
<dbReference type="Gene3D" id="3.30.160.60">
    <property type="entry name" value="Classic Zinc Finger"/>
    <property type="match status" value="4"/>
</dbReference>
<dbReference type="AlphaFoldDB" id="A0A7I8VQI1"/>
<dbReference type="FunFam" id="3.30.160.60:FF:000075">
    <property type="entry name" value="Putative zinc finger protein 536"/>
    <property type="match status" value="1"/>
</dbReference>
<dbReference type="Proteomes" id="UP000549394">
    <property type="component" value="Unassembled WGS sequence"/>
</dbReference>
<evidence type="ECO:0000256" key="13">
    <source>
        <dbReference type="PROSITE-ProRule" id="PRU00042"/>
    </source>
</evidence>
<keyword evidence="3" id="KW-1017">Isopeptide bond</keyword>
<dbReference type="InterPro" id="IPR036236">
    <property type="entry name" value="Znf_C2H2_sf"/>
</dbReference>
<feature type="compositionally biased region" description="Low complexity" evidence="14">
    <location>
        <begin position="375"/>
        <end position="386"/>
    </location>
</feature>
<dbReference type="OrthoDB" id="8113227at2759"/>
<evidence type="ECO:0000256" key="1">
    <source>
        <dbReference type="ARBA" id="ARBA00004123"/>
    </source>
</evidence>
<reference evidence="16 17" key="1">
    <citation type="submission" date="2020-08" db="EMBL/GenBank/DDBJ databases">
        <authorList>
            <person name="Hejnol A."/>
        </authorList>
    </citation>
    <scope>NUCLEOTIDE SEQUENCE [LARGE SCALE GENOMIC DNA]</scope>
</reference>
<dbReference type="Pfam" id="PF25491">
    <property type="entry name" value="CCHC_BCL-11A"/>
    <property type="match status" value="1"/>
</dbReference>
<dbReference type="PROSITE" id="PS00028">
    <property type="entry name" value="ZINC_FINGER_C2H2_1"/>
    <property type="match status" value="2"/>
</dbReference>
<keyword evidence="4" id="KW-0479">Metal-binding</keyword>
<dbReference type="PANTHER" id="PTHR45993">
    <property type="entry name" value="B-CELL LYMPHOMA/LEUKEMIA 11"/>
    <property type="match status" value="1"/>
</dbReference>
<keyword evidence="10" id="KW-0238">DNA-binding</keyword>
<proteinExistence type="inferred from homology"/>
<comment type="subcellular location">
    <subcellularLocation>
        <location evidence="1">Nucleus</location>
    </subcellularLocation>
</comment>
<accession>A0A7I8VQI1</accession>
<sequence>MNIITQQDYLVCGTCQSSFQLSDILLFMNHKRFDCDQKQDTEKILQCTTCSQMFYTPWSLLKHAQNVHGFGIYRDQINNVGKKGLSETTKRDHKALTEMIKNAINSTLQTLAKPTVDPTPVEENNPLMLLAEQATDESSNRCQSKTCAEICACPPGFCGAKGNDSDESERGREDEPLVMCTPEGQKCGSEEVDNCASNNCCCNSTDNCDCGIGLVLEKCCNSIVPKKRRRHLQKHLEHKRQVDHQLTNIPTSGGDSVDSSNNGDSNVTTDVNRSQIRKRRYPTTKPFSCEMCKESFNQRIHLKKHMSKHTGIKPYKCGQCNYSTVERSHLKVHIRVHTGEKPFKCDYCDYRTAQNSTLKIHLKRHHNQQNKTKSTENSISETSSSIDTPFSIETDTMHNLMLLSNSPLTPNI</sequence>
<dbReference type="InterPro" id="IPR013087">
    <property type="entry name" value="Znf_C2H2_type"/>
</dbReference>
<organism evidence="16 17">
    <name type="scientific">Dimorphilus gyrociliatus</name>
    <dbReference type="NCBI Taxonomy" id="2664684"/>
    <lineage>
        <taxon>Eukaryota</taxon>
        <taxon>Metazoa</taxon>
        <taxon>Spiralia</taxon>
        <taxon>Lophotrochozoa</taxon>
        <taxon>Annelida</taxon>
        <taxon>Polychaeta</taxon>
        <taxon>Polychaeta incertae sedis</taxon>
        <taxon>Dinophilidae</taxon>
        <taxon>Dimorphilus</taxon>
    </lineage>
</organism>
<keyword evidence="8" id="KW-0832">Ubl conjugation</keyword>
<evidence type="ECO:0000256" key="11">
    <source>
        <dbReference type="ARBA" id="ARBA00023163"/>
    </source>
</evidence>
<dbReference type="GO" id="GO:0000978">
    <property type="term" value="F:RNA polymerase II cis-regulatory region sequence-specific DNA binding"/>
    <property type="evidence" value="ECO:0007669"/>
    <property type="project" value="TreeGrafter"/>
</dbReference>
<dbReference type="Pfam" id="PF23611">
    <property type="entry name" value="zf-C2H2_16"/>
    <property type="match status" value="1"/>
</dbReference>
<keyword evidence="6 13" id="KW-0863">Zinc-finger</keyword>
<evidence type="ECO:0000256" key="10">
    <source>
        <dbReference type="ARBA" id="ARBA00023125"/>
    </source>
</evidence>
<evidence type="ECO:0000256" key="14">
    <source>
        <dbReference type="SAM" id="MobiDB-lite"/>
    </source>
</evidence>
<evidence type="ECO:0000256" key="3">
    <source>
        <dbReference type="ARBA" id="ARBA00022499"/>
    </source>
</evidence>
<dbReference type="InterPro" id="IPR057448">
    <property type="entry name" value="BCL-11A_Znf_CCHC"/>
</dbReference>
<evidence type="ECO:0000256" key="4">
    <source>
        <dbReference type="ARBA" id="ARBA00022723"/>
    </source>
</evidence>
<evidence type="ECO:0000313" key="17">
    <source>
        <dbReference type="Proteomes" id="UP000549394"/>
    </source>
</evidence>
<dbReference type="SMART" id="SM00355">
    <property type="entry name" value="ZnF_C2H2"/>
    <property type="match status" value="4"/>
</dbReference>